<sequence length="122" mass="13862">MKEARPNQEFLYYLQTFQNELTRLDSEGLLRTAIQRKYDFLRQVASAVSSPWQHIDLRNACITEFEAQQAQLRAQQAQQAAQQAAQQQPQPKTARKSSGSGGYATDSGAKPRSRTRSLFSRK</sequence>
<protein>
    <submittedName>
        <fullName evidence="2">Uncharacterized protein</fullName>
    </submittedName>
</protein>
<reference evidence="2 3" key="1">
    <citation type="journal article" date="2016" name="Mol. Biol. Evol.">
        <title>Comparative Genomics of Early-Diverging Mushroom-Forming Fungi Provides Insights into the Origins of Lignocellulose Decay Capabilities.</title>
        <authorList>
            <person name="Nagy L.G."/>
            <person name="Riley R."/>
            <person name="Tritt A."/>
            <person name="Adam C."/>
            <person name="Daum C."/>
            <person name="Floudas D."/>
            <person name="Sun H."/>
            <person name="Yadav J.S."/>
            <person name="Pangilinan J."/>
            <person name="Larsson K.H."/>
            <person name="Matsuura K."/>
            <person name="Barry K."/>
            <person name="Labutti K."/>
            <person name="Kuo R."/>
            <person name="Ohm R.A."/>
            <person name="Bhattacharya S.S."/>
            <person name="Shirouzu T."/>
            <person name="Yoshinaga Y."/>
            <person name="Martin F.M."/>
            <person name="Grigoriev I.V."/>
            <person name="Hibbett D.S."/>
        </authorList>
    </citation>
    <scope>NUCLEOTIDE SEQUENCE [LARGE SCALE GENOMIC DNA]</scope>
    <source>
        <strain evidence="2 3">HHB12733</strain>
    </source>
</reference>
<proteinExistence type="predicted"/>
<keyword evidence="3" id="KW-1185">Reference proteome</keyword>
<evidence type="ECO:0000313" key="3">
    <source>
        <dbReference type="Proteomes" id="UP000076842"/>
    </source>
</evidence>
<feature type="region of interest" description="Disordered" evidence="1">
    <location>
        <begin position="72"/>
        <end position="122"/>
    </location>
</feature>
<evidence type="ECO:0000256" key="1">
    <source>
        <dbReference type="SAM" id="MobiDB-lite"/>
    </source>
</evidence>
<dbReference type="EMBL" id="KV424060">
    <property type="protein sequence ID" value="KZT52634.1"/>
    <property type="molecule type" value="Genomic_DNA"/>
</dbReference>
<feature type="compositionally biased region" description="Low complexity" evidence="1">
    <location>
        <begin position="72"/>
        <end position="90"/>
    </location>
</feature>
<accession>A0A165DEG3</accession>
<organism evidence="2 3">
    <name type="scientific">Calocera cornea HHB12733</name>
    <dbReference type="NCBI Taxonomy" id="1353952"/>
    <lineage>
        <taxon>Eukaryota</taxon>
        <taxon>Fungi</taxon>
        <taxon>Dikarya</taxon>
        <taxon>Basidiomycota</taxon>
        <taxon>Agaricomycotina</taxon>
        <taxon>Dacrymycetes</taxon>
        <taxon>Dacrymycetales</taxon>
        <taxon>Dacrymycetaceae</taxon>
        <taxon>Calocera</taxon>
    </lineage>
</organism>
<dbReference type="STRING" id="1353952.A0A165DEG3"/>
<dbReference type="OrthoDB" id="2831558at2759"/>
<dbReference type="InParanoid" id="A0A165DEG3"/>
<name>A0A165DEG3_9BASI</name>
<dbReference type="Proteomes" id="UP000076842">
    <property type="component" value="Unassembled WGS sequence"/>
</dbReference>
<dbReference type="AlphaFoldDB" id="A0A165DEG3"/>
<evidence type="ECO:0000313" key="2">
    <source>
        <dbReference type="EMBL" id="KZT52634.1"/>
    </source>
</evidence>
<gene>
    <name evidence="2" type="ORF">CALCODRAFT_486978</name>
</gene>
<feature type="compositionally biased region" description="Basic residues" evidence="1">
    <location>
        <begin position="111"/>
        <end position="122"/>
    </location>
</feature>